<feature type="compositionally biased region" description="Basic and acidic residues" evidence="1">
    <location>
        <begin position="1"/>
        <end position="15"/>
    </location>
</feature>
<proteinExistence type="predicted"/>
<sequence length="96" mass="10812">MEDESPSRLRSDSARRPASGEVARSNRSGLAPVMPPAETTSPPSDLETPMSSRIRRLRESRSPEAFQEPAPIPEFNQPFDIPKPSFWERIKRFFGG</sequence>
<reference evidence="2 3" key="1">
    <citation type="submission" date="2021-03" db="EMBL/GenBank/DDBJ databases">
        <title>Genomic and phenotypic characterization of Chloracidobacterium isolates provides evidence for multiple species.</title>
        <authorList>
            <person name="Saini M.K."/>
            <person name="Costas A.M.G."/>
            <person name="Tank M."/>
            <person name="Bryant D.A."/>
        </authorList>
    </citation>
    <scope>NUCLEOTIDE SEQUENCE [LARGE SCALE GENOMIC DNA]</scope>
    <source>
        <strain evidence="2 3">BV2-C</strain>
    </source>
</reference>
<keyword evidence="3" id="KW-1185">Reference proteome</keyword>
<feature type="region of interest" description="Disordered" evidence="1">
    <location>
        <begin position="1"/>
        <end position="81"/>
    </location>
</feature>
<name>A0ABX8B6I1_9BACT</name>
<accession>A0ABX8B6I1</accession>
<dbReference type="RefSeq" id="WP_211428463.1">
    <property type="nucleotide sequence ID" value="NZ_CP072648.1"/>
</dbReference>
<gene>
    <name evidence="2" type="ORF">J8C06_09505</name>
</gene>
<dbReference type="EMBL" id="CP072648">
    <property type="protein sequence ID" value="QUW02573.1"/>
    <property type="molecule type" value="Genomic_DNA"/>
</dbReference>
<organism evidence="2 3">
    <name type="scientific">Chloracidobacterium validum</name>
    <dbReference type="NCBI Taxonomy" id="2821543"/>
    <lineage>
        <taxon>Bacteria</taxon>
        <taxon>Pseudomonadati</taxon>
        <taxon>Acidobacteriota</taxon>
        <taxon>Terriglobia</taxon>
        <taxon>Terriglobales</taxon>
        <taxon>Acidobacteriaceae</taxon>
        <taxon>Chloracidobacterium</taxon>
    </lineage>
</organism>
<protein>
    <submittedName>
        <fullName evidence="2">Uncharacterized protein</fullName>
    </submittedName>
</protein>
<evidence type="ECO:0000313" key="2">
    <source>
        <dbReference type="EMBL" id="QUW02573.1"/>
    </source>
</evidence>
<evidence type="ECO:0000313" key="3">
    <source>
        <dbReference type="Proteomes" id="UP000676506"/>
    </source>
</evidence>
<dbReference type="Proteomes" id="UP000676506">
    <property type="component" value="Chromosome 1"/>
</dbReference>
<evidence type="ECO:0000256" key="1">
    <source>
        <dbReference type="SAM" id="MobiDB-lite"/>
    </source>
</evidence>